<comment type="caution">
    <text evidence="1">The sequence shown here is derived from an EMBL/GenBank/DDBJ whole genome shotgun (WGS) entry which is preliminary data.</text>
</comment>
<reference evidence="1 2" key="1">
    <citation type="submission" date="2013-01" db="EMBL/GenBank/DDBJ databases">
        <authorList>
            <person name="Harkins D.M."/>
            <person name="Durkin A.S."/>
            <person name="Brinkac L.M."/>
            <person name="Haft D.H."/>
            <person name="Selengut J.D."/>
            <person name="Sanka R."/>
            <person name="DePew J."/>
            <person name="Purushe J."/>
            <person name="Matthias M.A."/>
            <person name="Vinetz J.M."/>
            <person name="Sutton G.G."/>
            <person name="Nierman W.C."/>
            <person name="Fouts D.E."/>
        </authorList>
    </citation>
    <scope>NUCLEOTIDE SEQUENCE [LARGE SCALE GENOMIC DNA]</scope>
    <source>
        <strain evidence="1 2">ZUN142</strain>
    </source>
</reference>
<sequence>MNLHYRIFQELYCKALVFESFYSKFDFLNSEFYKSVMLLLQVISKIF</sequence>
<evidence type="ECO:0000313" key="2">
    <source>
        <dbReference type="Proteomes" id="UP000012153"/>
    </source>
</evidence>
<name>M6U877_9LEPT</name>
<accession>M6U877</accession>
<evidence type="ECO:0000313" key="1">
    <source>
        <dbReference type="EMBL" id="EMO41232.1"/>
    </source>
</evidence>
<protein>
    <submittedName>
        <fullName evidence="1">Uncharacterized protein</fullName>
    </submittedName>
</protein>
<gene>
    <name evidence="1" type="ORF">LEP1GSC186_3063</name>
</gene>
<dbReference type="Proteomes" id="UP000012153">
    <property type="component" value="Unassembled WGS sequence"/>
</dbReference>
<organism evidence="1 2">
    <name type="scientific">Leptospira noguchii serovar Autumnalis str. ZUN142</name>
    <dbReference type="NCBI Taxonomy" id="1085540"/>
    <lineage>
        <taxon>Bacteria</taxon>
        <taxon>Pseudomonadati</taxon>
        <taxon>Spirochaetota</taxon>
        <taxon>Spirochaetia</taxon>
        <taxon>Leptospirales</taxon>
        <taxon>Leptospiraceae</taxon>
        <taxon>Leptospira</taxon>
    </lineage>
</organism>
<dbReference type="EMBL" id="AHOP02000023">
    <property type="protein sequence ID" value="EMO41232.1"/>
    <property type="molecule type" value="Genomic_DNA"/>
</dbReference>
<proteinExistence type="predicted"/>
<dbReference type="AlphaFoldDB" id="M6U877"/>